<comment type="catalytic activity">
    <reaction evidence="6">
        <text>hydrogencarbonate(in) + chloride(out) = hydrogencarbonate(out) + chloride(in)</text>
        <dbReference type="Rhea" id="RHEA:72363"/>
        <dbReference type="ChEBI" id="CHEBI:17544"/>
        <dbReference type="ChEBI" id="CHEBI:17996"/>
    </reaction>
</comment>
<dbReference type="InterPro" id="IPR011531">
    <property type="entry name" value="HCO3_transpt-like_TM_dom"/>
</dbReference>
<dbReference type="GO" id="GO:0006820">
    <property type="term" value="P:monoatomic anion transport"/>
    <property type="evidence" value="ECO:0007669"/>
    <property type="project" value="InterPro"/>
</dbReference>
<dbReference type="GO" id="GO:0005452">
    <property type="term" value="F:solute:inorganic anion antiporter activity"/>
    <property type="evidence" value="ECO:0007669"/>
    <property type="project" value="InterPro"/>
</dbReference>
<feature type="transmembrane region" description="Helical" evidence="7">
    <location>
        <begin position="12"/>
        <end position="32"/>
    </location>
</feature>
<dbReference type="InterPro" id="IPR003020">
    <property type="entry name" value="HCO3_transpt_euk"/>
</dbReference>
<name>A0AAD3M890_LATJO</name>
<evidence type="ECO:0000256" key="5">
    <source>
        <dbReference type="ARBA" id="ARBA00023136"/>
    </source>
</evidence>
<feature type="transmembrane region" description="Helical" evidence="7">
    <location>
        <begin position="163"/>
        <end position="180"/>
    </location>
</feature>
<organism evidence="9 10">
    <name type="scientific">Lates japonicus</name>
    <name type="common">Japanese lates</name>
    <dbReference type="NCBI Taxonomy" id="270547"/>
    <lineage>
        <taxon>Eukaryota</taxon>
        <taxon>Metazoa</taxon>
        <taxon>Chordata</taxon>
        <taxon>Craniata</taxon>
        <taxon>Vertebrata</taxon>
        <taxon>Euteleostomi</taxon>
        <taxon>Actinopterygii</taxon>
        <taxon>Neopterygii</taxon>
        <taxon>Teleostei</taxon>
        <taxon>Neoteleostei</taxon>
        <taxon>Acanthomorphata</taxon>
        <taxon>Carangaria</taxon>
        <taxon>Carangaria incertae sedis</taxon>
        <taxon>Centropomidae</taxon>
        <taxon>Lates</taxon>
    </lineage>
</organism>
<dbReference type="GO" id="GO:0015701">
    <property type="term" value="P:bicarbonate transport"/>
    <property type="evidence" value="ECO:0007669"/>
    <property type="project" value="TreeGrafter"/>
</dbReference>
<dbReference type="Pfam" id="PF00955">
    <property type="entry name" value="HCO3_cotransp"/>
    <property type="match status" value="1"/>
</dbReference>
<dbReference type="GO" id="GO:0016324">
    <property type="term" value="C:apical plasma membrane"/>
    <property type="evidence" value="ECO:0007669"/>
    <property type="project" value="TreeGrafter"/>
</dbReference>
<accession>A0AAD3M890</accession>
<evidence type="ECO:0000256" key="3">
    <source>
        <dbReference type="ARBA" id="ARBA00022692"/>
    </source>
</evidence>
<keyword evidence="10" id="KW-1185">Reference proteome</keyword>
<evidence type="ECO:0000256" key="7">
    <source>
        <dbReference type="SAM" id="Phobius"/>
    </source>
</evidence>
<keyword evidence="4 7" id="KW-1133">Transmembrane helix</keyword>
<dbReference type="SUPFAM" id="SSF54403">
    <property type="entry name" value="Cystatin/monellin"/>
    <property type="match status" value="1"/>
</dbReference>
<keyword evidence="2" id="KW-0406">Ion transport</keyword>
<dbReference type="EMBL" id="BRZM01003555">
    <property type="protein sequence ID" value="GLD49315.1"/>
    <property type="molecule type" value="Genomic_DNA"/>
</dbReference>
<dbReference type="Proteomes" id="UP001279410">
    <property type="component" value="Unassembled WGS sequence"/>
</dbReference>
<gene>
    <name evidence="9" type="ORF">AKAME5_002741500</name>
</gene>
<evidence type="ECO:0000313" key="9">
    <source>
        <dbReference type="EMBL" id="GLD49315.1"/>
    </source>
</evidence>
<evidence type="ECO:0000256" key="6">
    <source>
        <dbReference type="ARBA" id="ARBA00049347"/>
    </source>
</evidence>
<proteinExistence type="predicted"/>
<feature type="transmembrane region" description="Helical" evidence="7">
    <location>
        <begin position="89"/>
        <end position="109"/>
    </location>
</feature>
<evidence type="ECO:0000256" key="2">
    <source>
        <dbReference type="ARBA" id="ARBA00022681"/>
    </source>
</evidence>
<feature type="transmembrane region" description="Helical" evidence="7">
    <location>
        <begin position="67"/>
        <end position="83"/>
    </location>
</feature>
<sequence>MLVKGSGFHLDLLLIVVLGGSSALFGLPWMAAATVRSVTHVNALTVMSKAVAPGDKPRIQEVKEQRVTGLLVAIMVGLSIVIGDLLRQIPLAVLFGIFLYMGVMSLNGIQLTERMMLLLMPPKYHPDHTYVRKVRTLRMHLFTCIQLVCLAVLWAVMSTQASLAFPFVLILTIPVKMCVLRRIFTVREMACLDADDAEPKFDERECHDEYSEMHMPVKGVDLALERLNSHAGIQHHFLYFRSITKSDIEPGFGVSYVYHHFYFKATKCQKGTVDSASCQFRNDRPLIDCAVCYKTFQGEIEPDPKPHVHCIHKPALTEEMKAGRVEHCNRMAYSSGAPTLLASSGN</sequence>
<dbReference type="PANTHER" id="PTHR11453:SF14">
    <property type="entry name" value="ANION EXCHANGE PROTEIN 2"/>
    <property type="match status" value="1"/>
</dbReference>
<dbReference type="PANTHER" id="PTHR11453">
    <property type="entry name" value="ANION EXCHANGE PROTEIN"/>
    <property type="match status" value="1"/>
</dbReference>
<keyword evidence="3 7" id="KW-0812">Transmembrane</keyword>
<evidence type="ECO:0000313" key="10">
    <source>
        <dbReference type="Proteomes" id="UP001279410"/>
    </source>
</evidence>
<reference evidence="9" key="1">
    <citation type="submission" date="2022-08" db="EMBL/GenBank/DDBJ databases">
        <title>Genome sequencing of akame (Lates japonicus).</title>
        <authorList>
            <person name="Hashiguchi Y."/>
            <person name="Takahashi H."/>
        </authorList>
    </citation>
    <scope>NUCLEOTIDE SEQUENCE</scope>
    <source>
        <strain evidence="9">Kochi</strain>
    </source>
</reference>
<protein>
    <submittedName>
        <fullName evidence="9">Anion exchange protein 2-like isoform X1</fullName>
    </submittedName>
</protein>
<dbReference type="InterPro" id="IPR001717">
    <property type="entry name" value="Anion_exchange"/>
</dbReference>
<keyword evidence="2" id="KW-0813">Transport</keyword>
<dbReference type="InterPro" id="IPR046350">
    <property type="entry name" value="Cystatin_sf"/>
</dbReference>
<dbReference type="GO" id="GO:0051453">
    <property type="term" value="P:regulation of intracellular pH"/>
    <property type="evidence" value="ECO:0007669"/>
    <property type="project" value="TreeGrafter"/>
</dbReference>
<evidence type="ECO:0000256" key="1">
    <source>
        <dbReference type="ARBA" id="ARBA00004141"/>
    </source>
</evidence>
<evidence type="ECO:0000256" key="4">
    <source>
        <dbReference type="ARBA" id="ARBA00022989"/>
    </source>
</evidence>
<keyword evidence="2" id="KW-0039">Anion exchange</keyword>
<dbReference type="GO" id="GO:0016323">
    <property type="term" value="C:basolateral plasma membrane"/>
    <property type="evidence" value="ECO:0007669"/>
    <property type="project" value="TreeGrafter"/>
</dbReference>
<evidence type="ECO:0000259" key="8">
    <source>
        <dbReference type="Pfam" id="PF00955"/>
    </source>
</evidence>
<keyword evidence="5 7" id="KW-0472">Membrane</keyword>
<feature type="transmembrane region" description="Helical" evidence="7">
    <location>
        <begin position="139"/>
        <end position="157"/>
    </location>
</feature>
<dbReference type="AlphaFoldDB" id="A0AAD3M890"/>
<comment type="caution">
    <text evidence="9">The sequence shown here is derived from an EMBL/GenBank/DDBJ whole genome shotgun (WGS) entry which is preliminary data.</text>
</comment>
<dbReference type="PRINTS" id="PR00165">
    <property type="entry name" value="ANIONEXCHNGR"/>
</dbReference>
<comment type="subcellular location">
    <subcellularLocation>
        <location evidence="1">Membrane</location>
        <topology evidence="1">Multi-pass membrane protein</topology>
    </subcellularLocation>
</comment>
<feature type="domain" description="Bicarbonate transporter-like transmembrane" evidence="8">
    <location>
        <begin position="2"/>
        <end position="195"/>
    </location>
</feature>